<organism evidence="9 10">
    <name type="scientific">Batillaria attramentaria</name>
    <dbReference type="NCBI Taxonomy" id="370345"/>
    <lineage>
        <taxon>Eukaryota</taxon>
        <taxon>Metazoa</taxon>
        <taxon>Spiralia</taxon>
        <taxon>Lophotrochozoa</taxon>
        <taxon>Mollusca</taxon>
        <taxon>Gastropoda</taxon>
        <taxon>Caenogastropoda</taxon>
        <taxon>Sorbeoconcha</taxon>
        <taxon>Cerithioidea</taxon>
        <taxon>Batillariidae</taxon>
        <taxon>Batillaria</taxon>
    </lineage>
</organism>
<feature type="domain" description="Guanylate cyclase" evidence="8">
    <location>
        <begin position="1"/>
        <end position="110"/>
    </location>
</feature>
<dbReference type="InterPro" id="IPR050401">
    <property type="entry name" value="Cyclic_nucleotide_synthase"/>
</dbReference>
<dbReference type="PROSITE" id="PS50125">
    <property type="entry name" value="GUANYLATE_CYCLASE_2"/>
    <property type="match status" value="1"/>
</dbReference>
<feature type="non-terminal residue" evidence="9">
    <location>
        <position position="1"/>
    </location>
</feature>
<keyword evidence="2" id="KW-0812">Transmembrane</keyword>
<dbReference type="GO" id="GO:0016020">
    <property type="term" value="C:membrane"/>
    <property type="evidence" value="ECO:0007669"/>
    <property type="project" value="UniProtKB-SubCell"/>
</dbReference>
<dbReference type="SUPFAM" id="SSF55073">
    <property type="entry name" value="Nucleotide cyclase"/>
    <property type="match status" value="1"/>
</dbReference>
<dbReference type="SMART" id="SM00044">
    <property type="entry name" value="CYCc"/>
    <property type="match status" value="1"/>
</dbReference>
<dbReference type="GO" id="GO:0000166">
    <property type="term" value="F:nucleotide binding"/>
    <property type="evidence" value="ECO:0007669"/>
    <property type="project" value="UniProtKB-KW"/>
</dbReference>
<keyword evidence="5" id="KW-0472">Membrane</keyword>
<dbReference type="Gene3D" id="3.30.70.1230">
    <property type="entry name" value="Nucleotide cyclase"/>
    <property type="match status" value="1"/>
</dbReference>
<evidence type="ECO:0000259" key="8">
    <source>
        <dbReference type="PROSITE" id="PS50125"/>
    </source>
</evidence>
<dbReference type="AlphaFoldDB" id="A0ABD0KLF9"/>
<comment type="caution">
    <text evidence="9">The sequence shown here is derived from an EMBL/GenBank/DDBJ whole genome shotgun (WGS) entry which is preliminary data.</text>
</comment>
<evidence type="ECO:0000256" key="1">
    <source>
        <dbReference type="ARBA" id="ARBA00004370"/>
    </source>
</evidence>
<dbReference type="PANTHER" id="PTHR11920:SF501">
    <property type="entry name" value="GUANYLATE CYCLASE 32E"/>
    <property type="match status" value="1"/>
</dbReference>
<evidence type="ECO:0000256" key="2">
    <source>
        <dbReference type="ARBA" id="ARBA00022692"/>
    </source>
</evidence>
<dbReference type="EMBL" id="JACVVK020000161">
    <property type="protein sequence ID" value="KAK7487660.1"/>
    <property type="molecule type" value="Genomic_DNA"/>
</dbReference>
<evidence type="ECO:0000256" key="6">
    <source>
        <dbReference type="ARBA" id="ARBA00023239"/>
    </source>
</evidence>
<dbReference type="CDD" id="cd07302">
    <property type="entry name" value="CHD"/>
    <property type="match status" value="1"/>
</dbReference>
<sequence>VVSLLNTLYSCFDARLELYDVYKVETIGDAYMVSSGVPKRNGRRHVTEIATMSLDLAHHVTHLEIPHLPGKVLHLRAGVNTGPVVAGVVGTKMPRYCLFGDTVNTASRMESTGAADKIQVSPTTYHALLSVAASEYTFERRGEVEVKGKGLMETYWLMDKDGFEKSLPCMPSCRKFNEVAFRRISGTQGPKYSTESQT</sequence>
<dbReference type="GO" id="GO:0016829">
    <property type="term" value="F:lyase activity"/>
    <property type="evidence" value="ECO:0007669"/>
    <property type="project" value="UniProtKB-KW"/>
</dbReference>
<evidence type="ECO:0000256" key="4">
    <source>
        <dbReference type="ARBA" id="ARBA00022989"/>
    </source>
</evidence>
<accession>A0ABD0KLF9</accession>
<comment type="subcellular location">
    <subcellularLocation>
        <location evidence="1">Membrane</location>
    </subcellularLocation>
</comment>
<reference evidence="9 10" key="1">
    <citation type="journal article" date="2023" name="Sci. Data">
        <title>Genome assembly of the Korean intertidal mud-creeper Batillaria attramentaria.</title>
        <authorList>
            <person name="Patra A.K."/>
            <person name="Ho P.T."/>
            <person name="Jun S."/>
            <person name="Lee S.J."/>
            <person name="Kim Y."/>
            <person name="Won Y.J."/>
        </authorList>
    </citation>
    <scope>NUCLEOTIDE SEQUENCE [LARGE SCALE GENOMIC DNA]</scope>
    <source>
        <strain evidence="9">Wonlab-2016</strain>
    </source>
</reference>
<evidence type="ECO:0000313" key="9">
    <source>
        <dbReference type="EMBL" id="KAK7487660.1"/>
    </source>
</evidence>
<name>A0ABD0KLF9_9CAEN</name>
<evidence type="ECO:0000256" key="5">
    <source>
        <dbReference type="ARBA" id="ARBA00023136"/>
    </source>
</evidence>
<comment type="similarity">
    <text evidence="7">Belongs to the adenylyl cyclase class-4/guanylyl cyclase family.</text>
</comment>
<keyword evidence="10" id="KW-1185">Reference proteome</keyword>
<dbReference type="InterPro" id="IPR029787">
    <property type="entry name" value="Nucleotide_cyclase"/>
</dbReference>
<dbReference type="FunFam" id="3.30.70.1230:FF:000030">
    <property type="entry name" value="Si:ch211-215j19.12"/>
    <property type="match status" value="1"/>
</dbReference>
<keyword evidence="3" id="KW-0547">Nucleotide-binding</keyword>
<dbReference type="PANTHER" id="PTHR11920">
    <property type="entry name" value="GUANYLYL CYCLASE"/>
    <property type="match status" value="1"/>
</dbReference>
<evidence type="ECO:0000256" key="3">
    <source>
        <dbReference type="ARBA" id="ARBA00022741"/>
    </source>
</evidence>
<dbReference type="InterPro" id="IPR018297">
    <property type="entry name" value="A/G_cyclase_CS"/>
</dbReference>
<gene>
    <name evidence="9" type="ORF">BaRGS_00021079</name>
</gene>
<proteinExistence type="inferred from homology"/>
<dbReference type="PROSITE" id="PS00452">
    <property type="entry name" value="GUANYLATE_CYCLASE_1"/>
    <property type="match status" value="1"/>
</dbReference>
<dbReference type="Proteomes" id="UP001519460">
    <property type="component" value="Unassembled WGS sequence"/>
</dbReference>
<keyword evidence="4" id="KW-1133">Transmembrane helix</keyword>
<protein>
    <recommendedName>
        <fullName evidence="8">Guanylate cyclase domain-containing protein</fullName>
    </recommendedName>
</protein>
<evidence type="ECO:0000256" key="7">
    <source>
        <dbReference type="RuleBase" id="RU000405"/>
    </source>
</evidence>
<keyword evidence="6 7" id="KW-0456">Lyase</keyword>
<dbReference type="Pfam" id="PF00211">
    <property type="entry name" value="Guanylate_cyc"/>
    <property type="match status" value="1"/>
</dbReference>
<dbReference type="InterPro" id="IPR001054">
    <property type="entry name" value="A/G_cyclase"/>
</dbReference>
<evidence type="ECO:0000313" key="10">
    <source>
        <dbReference type="Proteomes" id="UP001519460"/>
    </source>
</evidence>